<evidence type="ECO:0000313" key="2">
    <source>
        <dbReference type="Proteomes" id="UP001371456"/>
    </source>
</evidence>
<dbReference type="AlphaFoldDB" id="A0AAN8SRD5"/>
<sequence length="28" mass="3049">MVSLQGLNEERLVAVAIDKNKGSQYALT</sequence>
<name>A0AAN8SRD5_SOLBU</name>
<protein>
    <submittedName>
        <fullName evidence="1">Uncharacterized protein</fullName>
    </submittedName>
</protein>
<keyword evidence="2" id="KW-1185">Reference proteome</keyword>
<reference evidence="1 2" key="1">
    <citation type="submission" date="2024-02" db="EMBL/GenBank/DDBJ databases">
        <title>de novo genome assembly of Solanum bulbocastanum strain 11H21.</title>
        <authorList>
            <person name="Hosaka A.J."/>
        </authorList>
    </citation>
    <scope>NUCLEOTIDE SEQUENCE [LARGE SCALE GENOMIC DNA]</scope>
    <source>
        <tissue evidence="1">Young leaves</tissue>
    </source>
</reference>
<dbReference type="Proteomes" id="UP001371456">
    <property type="component" value="Unassembled WGS sequence"/>
</dbReference>
<evidence type="ECO:0000313" key="1">
    <source>
        <dbReference type="EMBL" id="KAK6774063.1"/>
    </source>
</evidence>
<gene>
    <name evidence="1" type="ORF">RDI58_029302</name>
</gene>
<comment type="caution">
    <text evidence="1">The sequence shown here is derived from an EMBL/GenBank/DDBJ whole genome shotgun (WGS) entry which is preliminary data.</text>
</comment>
<dbReference type="EMBL" id="JBANQN010000012">
    <property type="protein sequence ID" value="KAK6774063.1"/>
    <property type="molecule type" value="Genomic_DNA"/>
</dbReference>
<accession>A0AAN8SRD5</accession>
<proteinExistence type="predicted"/>
<organism evidence="1 2">
    <name type="scientific">Solanum bulbocastanum</name>
    <name type="common">Wild potato</name>
    <dbReference type="NCBI Taxonomy" id="147425"/>
    <lineage>
        <taxon>Eukaryota</taxon>
        <taxon>Viridiplantae</taxon>
        <taxon>Streptophyta</taxon>
        <taxon>Embryophyta</taxon>
        <taxon>Tracheophyta</taxon>
        <taxon>Spermatophyta</taxon>
        <taxon>Magnoliopsida</taxon>
        <taxon>eudicotyledons</taxon>
        <taxon>Gunneridae</taxon>
        <taxon>Pentapetalae</taxon>
        <taxon>asterids</taxon>
        <taxon>lamiids</taxon>
        <taxon>Solanales</taxon>
        <taxon>Solanaceae</taxon>
        <taxon>Solanoideae</taxon>
        <taxon>Solaneae</taxon>
        <taxon>Solanum</taxon>
    </lineage>
</organism>